<feature type="domain" description="Cytosol aminopeptidase" evidence="5">
    <location>
        <begin position="349"/>
        <end position="356"/>
    </location>
</feature>
<protein>
    <recommendedName>
        <fullName evidence="5">Cytosol aminopeptidase domain-containing protein</fullName>
    </recommendedName>
</protein>
<evidence type="ECO:0000259" key="5">
    <source>
        <dbReference type="PROSITE" id="PS00631"/>
    </source>
</evidence>
<evidence type="ECO:0000313" key="6">
    <source>
        <dbReference type="EMBL" id="CAL5141384.1"/>
    </source>
</evidence>
<evidence type="ECO:0000256" key="3">
    <source>
        <dbReference type="ARBA" id="ARBA00022670"/>
    </source>
</evidence>
<proteinExistence type="inferred from homology"/>
<comment type="caution">
    <text evidence="6">The sequence shown here is derived from an EMBL/GenBank/DDBJ whole genome shotgun (WGS) entry which is preliminary data.</text>
</comment>
<gene>
    <name evidence="6" type="ORF">CDAUBV1_LOCUS16633</name>
</gene>
<evidence type="ECO:0000256" key="1">
    <source>
        <dbReference type="ARBA" id="ARBA00009528"/>
    </source>
</evidence>
<accession>A0AAV2U0Q6</accession>
<comment type="similarity">
    <text evidence="1">Belongs to the peptidase M17 family.</text>
</comment>
<dbReference type="GO" id="GO:0005737">
    <property type="term" value="C:cytoplasm"/>
    <property type="evidence" value="ECO:0007669"/>
    <property type="project" value="InterPro"/>
</dbReference>
<keyword evidence="2" id="KW-0031">Aminopeptidase</keyword>
<evidence type="ECO:0000256" key="2">
    <source>
        <dbReference type="ARBA" id="ARBA00022438"/>
    </source>
</evidence>
<dbReference type="Pfam" id="PF00883">
    <property type="entry name" value="Peptidase_M17"/>
    <property type="match status" value="1"/>
</dbReference>
<dbReference type="PANTHER" id="PTHR11963:SF48">
    <property type="entry name" value="DIPEPTIDASE B, ISOFORM A"/>
    <property type="match status" value="1"/>
</dbReference>
<dbReference type="SUPFAM" id="SSF53187">
    <property type="entry name" value="Zn-dependent exopeptidases"/>
    <property type="match status" value="1"/>
</dbReference>
<evidence type="ECO:0000313" key="7">
    <source>
        <dbReference type="Proteomes" id="UP001497525"/>
    </source>
</evidence>
<dbReference type="InterPro" id="IPR000819">
    <property type="entry name" value="Peptidase_M17_C"/>
</dbReference>
<dbReference type="PANTHER" id="PTHR11963">
    <property type="entry name" value="LEUCINE AMINOPEPTIDASE-RELATED"/>
    <property type="match status" value="1"/>
</dbReference>
<dbReference type="InterPro" id="IPR011356">
    <property type="entry name" value="Leucine_aapep/pepB"/>
</dbReference>
<keyword evidence="3" id="KW-0645">Protease</keyword>
<organism evidence="6 7">
    <name type="scientific">Calicophoron daubneyi</name>
    <name type="common">Rumen fluke</name>
    <name type="synonym">Paramphistomum daubneyi</name>
    <dbReference type="NCBI Taxonomy" id="300641"/>
    <lineage>
        <taxon>Eukaryota</taxon>
        <taxon>Metazoa</taxon>
        <taxon>Spiralia</taxon>
        <taxon>Lophotrochozoa</taxon>
        <taxon>Platyhelminthes</taxon>
        <taxon>Trematoda</taxon>
        <taxon>Digenea</taxon>
        <taxon>Plagiorchiida</taxon>
        <taxon>Pronocephalata</taxon>
        <taxon>Paramphistomoidea</taxon>
        <taxon>Paramphistomidae</taxon>
        <taxon>Calicophoron</taxon>
    </lineage>
</organism>
<dbReference type="GO" id="GO:0070006">
    <property type="term" value="F:metalloaminopeptidase activity"/>
    <property type="evidence" value="ECO:0007669"/>
    <property type="project" value="InterPro"/>
</dbReference>
<dbReference type="EMBL" id="CAXLJL010000856">
    <property type="protein sequence ID" value="CAL5141384.1"/>
    <property type="molecule type" value="Genomic_DNA"/>
</dbReference>
<dbReference type="Proteomes" id="UP001497525">
    <property type="component" value="Unassembled WGS sequence"/>
</dbReference>
<dbReference type="AlphaFoldDB" id="A0AAV2U0Q6"/>
<name>A0AAV2U0Q6_CALDB</name>
<evidence type="ECO:0000256" key="4">
    <source>
        <dbReference type="ARBA" id="ARBA00022801"/>
    </source>
</evidence>
<dbReference type="GO" id="GO:0030145">
    <property type="term" value="F:manganese ion binding"/>
    <property type="evidence" value="ECO:0007669"/>
    <property type="project" value="InterPro"/>
</dbReference>
<dbReference type="PRINTS" id="PR00481">
    <property type="entry name" value="LAMNOPPTDASE"/>
</dbReference>
<dbReference type="PROSITE" id="PS00631">
    <property type="entry name" value="CYTOSOL_AP"/>
    <property type="match status" value="1"/>
</dbReference>
<keyword evidence="4" id="KW-0378">Hydrolase</keyword>
<sequence>MTTMTSPFLLVTDVLDDRFDVVIFVNDSITDLSADDTVIQKALNEFSQVNPKLNEEITVLPFPTHPAGRLIFTPTGALNTDTADVRNVYEAACKGVQRAVSCGFKSPMLCIGPLRTASSEMPWMERRNIVLAVMLGAYCAIYTPIEVREMCPKQYPKATQLGIMGADELLIKIATAIEEGRWLARDIGGSDPERMCASRIVEHLTAEMADLKGIKMTVESINELKYPLMAAVNRASALIPRHDGRVVHLNYTPPNPDDIDTTLFLVGKGITYDTGGADLKTGGVMAGMHRDKCGAAAIAGLFKTLAYLQPPGLAAHGLLAFVRNNFGSNAYVSDEIIVACSGQRIRVGNTDAEGRMVMADLLCEAREKALSAKNPFLFTIATLTGHVIRTYGDAYAALMDNGPARRLHVSQELQAAGDLVADLSEISTIRREDYEANKGKSELEDILQCNNLPSSQTPRGHQIPGAFLTMASGLSNHGLDSSKPIPYTHIDVAGSAGAIHKQPTASPLLMFARRYVLPRIGIK</sequence>
<dbReference type="Gene3D" id="3.40.630.10">
    <property type="entry name" value="Zn peptidases"/>
    <property type="match status" value="1"/>
</dbReference>
<dbReference type="GO" id="GO:0006508">
    <property type="term" value="P:proteolysis"/>
    <property type="evidence" value="ECO:0007669"/>
    <property type="project" value="UniProtKB-KW"/>
</dbReference>
<reference evidence="6" key="1">
    <citation type="submission" date="2024-06" db="EMBL/GenBank/DDBJ databases">
        <authorList>
            <person name="Liu X."/>
            <person name="Lenzi L."/>
            <person name="Haldenby T S."/>
            <person name="Uol C."/>
        </authorList>
    </citation>
    <scope>NUCLEOTIDE SEQUENCE</scope>
</reference>